<comment type="caution">
    <text evidence="3">The sequence shown here is derived from an EMBL/GenBank/DDBJ whole genome shotgun (WGS) entry which is preliminary data.</text>
</comment>
<evidence type="ECO:0000313" key="4">
    <source>
        <dbReference type="Proteomes" id="UP000672602"/>
    </source>
</evidence>
<dbReference type="InterPro" id="IPR012437">
    <property type="entry name" value="DUF1638"/>
</dbReference>
<dbReference type="EMBL" id="JAGMWN010000012">
    <property type="protein sequence ID" value="MBP5858873.1"/>
    <property type="molecule type" value="Genomic_DNA"/>
</dbReference>
<evidence type="ECO:0000256" key="1">
    <source>
        <dbReference type="SAM" id="MobiDB-lite"/>
    </source>
</evidence>
<evidence type="ECO:0000259" key="2">
    <source>
        <dbReference type="Pfam" id="PF07796"/>
    </source>
</evidence>
<evidence type="ECO:0000313" key="3">
    <source>
        <dbReference type="EMBL" id="MBP5858873.1"/>
    </source>
</evidence>
<accession>A0A8J7SPV9</accession>
<protein>
    <submittedName>
        <fullName evidence="3">DUF1638 domain-containing protein</fullName>
    </submittedName>
</protein>
<proteinExistence type="predicted"/>
<sequence length="234" mass="25557">MASEHDEELPPPPVPAPDEAPERVSGSAAMLIIACGALAREILALIDLNGWRHMDLTCLPADLHNRPKLIPERLRAKIRANRDRYDRILVAYADCGTGGDIDKVLAEEGGERLAGPHCYAFFAGQEAFDALHEAEPGTFYLTDYLARHFETLVIKGMKLDRHPELLAMMFGNYKRLVYLAQTDDPALDARAEAGAARLGLAYERRRTGYGELADFMAEAASGHATVPSAQAGKG</sequence>
<reference evidence="3" key="1">
    <citation type="submission" date="2021-04" db="EMBL/GenBank/DDBJ databases">
        <authorList>
            <person name="Zhang D.-C."/>
        </authorList>
    </citation>
    <scope>NUCLEOTIDE SEQUENCE</scope>
    <source>
        <strain evidence="3">CGMCC 1.15697</strain>
    </source>
</reference>
<dbReference type="AlphaFoldDB" id="A0A8J7SPV9"/>
<feature type="region of interest" description="Disordered" evidence="1">
    <location>
        <begin position="1"/>
        <end position="21"/>
    </location>
</feature>
<organism evidence="3 4">
    <name type="scientific">Marivibrio halodurans</name>
    <dbReference type="NCBI Taxonomy" id="2039722"/>
    <lineage>
        <taxon>Bacteria</taxon>
        <taxon>Pseudomonadati</taxon>
        <taxon>Pseudomonadota</taxon>
        <taxon>Alphaproteobacteria</taxon>
        <taxon>Rhodospirillales</taxon>
        <taxon>Rhodospirillaceae</taxon>
        <taxon>Marivibrio</taxon>
    </lineage>
</organism>
<keyword evidence="4" id="KW-1185">Reference proteome</keyword>
<feature type="domain" description="DUF1638" evidence="2">
    <location>
        <begin position="58"/>
        <end position="214"/>
    </location>
</feature>
<dbReference type="Proteomes" id="UP000672602">
    <property type="component" value="Unassembled WGS sequence"/>
</dbReference>
<gene>
    <name evidence="3" type="ORF">KAJ83_17775</name>
</gene>
<dbReference type="RefSeq" id="WP_210683464.1">
    <property type="nucleotide sequence ID" value="NZ_JAGMWN010000012.1"/>
</dbReference>
<dbReference type="Pfam" id="PF07796">
    <property type="entry name" value="DUF1638"/>
    <property type="match status" value="1"/>
</dbReference>
<name>A0A8J7SPV9_9PROT</name>